<protein>
    <submittedName>
        <fullName evidence="1">Uncharacterized protein</fullName>
    </submittedName>
</protein>
<gene>
    <name evidence="1" type="ORF">EYF80_036232</name>
</gene>
<evidence type="ECO:0000313" key="2">
    <source>
        <dbReference type="Proteomes" id="UP000314294"/>
    </source>
</evidence>
<name>A0A4Z2GLL4_9TELE</name>
<accession>A0A4Z2GLL4</accession>
<keyword evidence="2" id="KW-1185">Reference proteome</keyword>
<dbReference type="EMBL" id="SRLO01000513">
    <property type="protein sequence ID" value="TNN53532.1"/>
    <property type="molecule type" value="Genomic_DNA"/>
</dbReference>
<sequence>MQRTWEDLLGGNKALCPAPTGQNLWQRTSSFRAAEMFLVLNGVSLRGLGSSPLSTASKSSLFSNTGPSLAPGAVPSAEGAGEDAAFVFKSSWKPSEDS</sequence>
<dbReference type="AlphaFoldDB" id="A0A4Z2GLL4"/>
<evidence type="ECO:0000313" key="1">
    <source>
        <dbReference type="EMBL" id="TNN53532.1"/>
    </source>
</evidence>
<comment type="caution">
    <text evidence="1">The sequence shown here is derived from an EMBL/GenBank/DDBJ whole genome shotgun (WGS) entry which is preliminary data.</text>
</comment>
<organism evidence="1 2">
    <name type="scientific">Liparis tanakae</name>
    <name type="common">Tanaka's snailfish</name>
    <dbReference type="NCBI Taxonomy" id="230148"/>
    <lineage>
        <taxon>Eukaryota</taxon>
        <taxon>Metazoa</taxon>
        <taxon>Chordata</taxon>
        <taxon>Craniata</taxon>
        <taxon>Vertebrata</taxon>
        <taxon>Euteleostomi</taxon>
        <taxon>Actinopterygii</taxon>
        <taxon>Neopterygii</taxon>
        <taxon>Teleostei</taxon>
        <taxon>Neoteleostei</taxon>
        <taxon>Acanthomorphata</taxon>
        <taxon>Eupercaria</taxon>
        <taxon>Perciformes</taxon>
        <taxon>Cottioidei</taxon>
        <taxon>Cottales</taxon>
        <taxon>Liparidae</taxon>
        <taxon>Liparis</taxon>
    </lineage>
</organism>
<proteinExistence type="predicted"/>
<dbReference type="Proteomes" id="UP000314294">
    <property type="component" value="Unassembled WGS sequence"/>
</dbReference>
<reference evidence="1 2" key="1">
    <citation type="submission" date="2019-03" db="EMBL/GenBank/DDBJ databases">
        <title>First draft genome of Liparis tanakae, snailfish: a comprehensive survey of snailfish specific genes.</title>
        <authorList>
            <person name="Kim W."/>
            <person name="Song I."/>
            <person name="Jeong J.-H."/>
            <person name="Kim D."/>
            <person name="Kim S."/>
            <person name="Ryu S."/>
            <person name="Song J.Y."/>
            <person name="Lee S.K."/>
        </authorList>
    </citation>
    <scope>NUCLEOTIDE SEQUENCE [LARGE SCALE GENOMIC DNA]</scope>
    <source>
        <tissue evidence="1">Muscle</tissue>
    </source>
</reference>